<evidence type="ECO:0000256" key="4">
    <source>
        <dbReference type="ARBA" id="ARBA00022692"/>
    </source>
</evidence>
<proteinExistence type="inferred from homology"/>
<dbReference type="GO" id="GO:0019706">
    <property type="term" value="F:protein-cysteine S-palmitoyltransferase activity"/>
    <property type="evidence" value="ECO:0007669"/>
    <property type="project" value="UniProtKB-EC"/>
</dbReference>
<evidence type="ECO:0000313" key="13">
    <source>
        <dbReference type="Proteomes" id="UP001445335"/>
    </source>
</evidence>
<feature type="domain" description="SHSP" evidence="11">
    <location>
        <begin position="183"/>
        <end position="298"/>
    </location>
</feature>
<dbReference type="InterPro" id="IPR008978">
    <property type="entry name" value="HSP20-like_chaperone"/>
</dbReference>
<keyword evidence="6 10" id="KW-0472">Membrane</keyword>
<evidence type="ECO:0000256" key="1">
    <source>
        <dbReference type="ARBA" id="ARBA00004141"/>
    </source>
</evidence>
<keyword evidence="13" id="KW-1185">Reference proteome</keyword>
<dbReference type="CDD" id="cd06464">
    <property type="entry name" value="ACD_sHsps-like"/>
    <property type="match status" value="1"/>
</dbReference>
<comment type="catalytic activity">
    <reaction evidence="10">
        <text>L-cysteinyl-[protein] + hexadecanoyl-CoA = S-hexadecanoyl-L-cysteinyl-[protein] + CoA</text>
        <dbReference type="Rhea" id="RHEA:36683"/>
        <dbReference type="Rhea" id="RHEA-COMP:10131"/>
        <dbReference type="Rhea" id="RHEA-COMP:11032"/>
        <dbReference type="ChEBI" id="CHEBI:29950"/>
        <dbReference type="ChEBI" id="CHEBI:57287"/>
        <dbReference type="ChEBI" id="CHEBI:57379"/>
        <dbReference type="ChEBI" id="CHEBI:74151"/>
        <dbReference type="EC" id="2.3.1.225"/>
    </reaction>
</comment>
<evidence type="ECO:0000256" key="3">
    <source>
        <dbReference type="ARBA" id="ARBA00022679"/>
    </source>
</evidence>
<keyword evidence="7 10" id="KW-0012">Acyltransferase</keyword>
<dbReference type="GO" id="GO:0005794">
    <property type="term" value="C:Golgi apparatus"/>
    <property type="evidence" value="ECO:0007669"/>
    <property type="project" value="TreeGrafter"/>
</dbReference>
<dbReference type="PANTHER" id="PTHR22883:SF203">
    <property type="entry name" value="PALMITOYLTRANSFERASE"/>
    <property type="match status" value="1"/>
</dbReference>
<dbReference type="InterPro" id="IPR001594">
    <property type="entry name" value="Palmitoyltrfase_DHHC"/>
</dbReference>
<evidence type="ECO:0000256" key="5">
    <source>
        <dbReference type="ARBA" id="ARBA00022989"/>
    </source>
</evidence>
<evidence type="ECO:0000259" key="11">
    <source>
        <dbReference type="PROSITE" id="PS01031"/>
    </source>
</evidence>
<comment type="similarity">
    <text evidence="8 9">Belongs to the small heat shock protein (HSP20) family.</text>
</comment>
<dbReference type="AlphaFoldDB" id="A0AAW1QP40"/>
<evidence type="ECO:0000256" key="7">
    <source>
        <dbReference type="ARBA" id="ARBA00023315"/>
    </source>
</evidence>
<dbReference type="EMBL" id="JALJOU010000081">
    <property type="protein sequence ID" value="KAK9822988.1"/>
    <property type="molecule type" value="Genomic_DNA"/>
</dbReference>
<evidence type="ECO:0000256" key="9">
    <source>
        <dbReference type="RuleBase" id="RU003616"/>
    </source>
</evidence>
<feature type="transmembrane region" description="Helical" evidence="10">
    <location>
        <begin position="12"/>
        <end position="31"/>
    </location>
</feature>
<dbReference type="Pfam" id="PF01529">
    <property type="entry name" value="DHHC"/>
    <property type="match status" value="1"/>
</dbReference>
<dbReference type="Gene3D" id="2.60.40.790">
    <property type="match status" value="1"/>
</dbReference>
<dbReference type="PROSITE" id="PS50216">
    <property type="entry name" value="DHHC"/>
    <property type="match status" value="1"/>
</dbReference>
<accession>A0AAW1QP40</accession>
<organism evidence="12 13">
    <name type="scientific">Elliptochloris bilobata</name>
    <dbReference type="NCBI Taxonomy" id="381761"/>
    <lineage>
        <taxon>Eukaryota</taxon>
        <taxon>Viridiplantae</taxon>
        <taxon>Chlorophyta</taxon>
        <taxon>core chlorophytes</taxon>
        <taxon>Trebouxiophyceae</taxon>
        <taxon>Trebouxiophyceae incertae sedis</taxon>
        <taxon>Elliptochloris clade</taxon>
        <taxon>Elliptochloris</taxon>
    </lineage>
</organism>
<comment type="subcellular location">
    <subcellularLocation>
        <location evidence="1">Membrane</location>
        <topology evidence="1">Multi-pass membrane protein</topology>
    </subcellularLocation>
</comment>
<dbReference type="InterPro" id="IPR039859">
    <property type="entry name" value="PFA4/ZDH16/20/ERF2-like"/>
</dbReference>
<sequence length="298" mass="32599">MRAHGFQWPPNAYQAAALLVGLTLVAGYYSITVPLIQSPALRIAAAALYTGLAALTAVFYIVVMLTDPSDPGLTLTAASRKGACVAESALQEHCHLCQAQVLITSKHCRRCNRCTKHFDHHCVWLNNCIGGANYRGFIALLTAALALAGYQAAVSSLQLAVSWHAVPHAHLLTGDAASRGRQRGPRRRQIPVDIIELKYKYEIKADIPGVSKEVHVHDEDTLTINVSVERHEPEKDDPQAKYIRGERPSGFMSRTLRLPKDADPSKIQSKYQDGVLIITIGKKEEAGQAEKGRPIPVE</sequence>
<evidence type="ECO:0000313" key="12">
    <source>
        <dbReference type="EMBL" id="KAK9822988.1"/>
    </source>
</evidence>
<evidence type="ECO:0000256" key="8">
    <source>
        <dbReference type="PROSITE-ProRule" id="PRU00285"/>
    </source>
</evidence>
<comment type="domain">
    <text evidence="10">The DHHC domain is required for palmitoyltransferase activity.</text>
</comment>
<keyword evidence="5 10" id="KW-1133">Transmembrane helix</keyword>
<keyword evidence="3 10" id="KW-0808">Transferase</keyword>
<evidence type="ECO:0000256" key="6">
    <source>
        <dbReference type="ARBA" id="ARBA00023136"/>
    </source>
</evidence>
<gene>
    <name evidence="12" type="ORF">WJX81_001434</name>
</gene>
<dbReference type="GO" id="GO:0005783">
    <property type="term" value="C:endoplasmic reticulum"/>
    <property type="evidence" value="ECO:0007669"/>
    <property type="project" value="TreeGrafter"/>
</dbReference>
<evidence type="ECO:0000256" key="10">
    <source>
        <dbReference type="RuleBase" id="RU079119"/>
    </source>
</evidence>
<reference evidence="12 13" key="1">
    <citation type="journal article" date="2024" name="Nat. Commun.">
        <title>Phylogenomics reveals the evolutionary origins of lichenization in chlorophyte algae.</title>
        <authorList>
            <person name="Puginier C."/>
            <person name="Libourel C."/>
            <person name="Otte J."/>
            <person name="Skaloud P."/>
            <person name="Haon M."/>
            <person name="Grisel S."/>
            <person name="Petersen M."/>
            <person name="Berrin J.G."/>
            <person name="Delaux P.M."/>
            <person name="Dal Grande F."/>
            <person name="Keller J."/>
        </authorList>
    </citation>
    <scope>NUCLEOTIDE SEQUENCE [LARGE SCALE GENOMIC DNA]</scope>
    <source>
        <strain evidence="12 13">SAG 245.80</strain>
    </source>
</reference>
<name>A0AAW1QP40_9CHLO</name>
<dbReference type="Proteomes" id="UP001445335">
    <property type="component" value="Unassembled WGS sequence"/>
</dbReference>
<dbReference type="InterPro" id="IPR002068">
    <property type="entry name" value="A-crystallin/Hsp20_dom"/>
</dbReference>
<dbReference type="GO" id="GO:0016020">
    <property type="term" value="C:membrane"/>
    <property type="evidence" value="ECO:0007669"/>
    <property type="project" value="UniProtKB-SubCell"/>
</dbReference>
<dbReference type="GO" id="GO:0006612">
    <property type="term" value="P:protein targeting to membrane"/>
    <property type="evidence" value="ECO:0007669"/>
    <property type="project" value="TreeGrafter"/>
</dbReference>
<protein>
    <recommendedName>
        <fullName evidence="10">S-acyltransferase</fullName>
        <ecNumber evidence="10">2.3.1.225</ecNumber>
    </recommendedName>
    <alternativeName>
        <fullName evidence="10">Palmitoyltransferase</fullName>
    </alternativeName>
</protein>
<keyword evidence="4 10" id="KW-0812">Transmembrane</keyword>
<dbReference type="SUPFAM" id="SSF49764">
    <property type="entry name" value="HSP20-like chaperones"/>
    <property type="match status" value="1"/>
</dbReference>
<dbReference type="Pfam" id="PF00011">
    <property type="entry name" value="HSP20"/>
    <property type="match status" value="1"/>
</dbReference>
<dbReference type="PANTHER" id="PTHR22883">
    <property type="entry name" value="ZINC FINGER DHHC DOMAIN CONTAINING PROTEIN"/>
    <property type="match status" value="1"/>
</dbReference>
<dbReference type="EC" id="2.3.1.225" evidence="10"/>
<comment type="similarity">
    <text evidence="2 10">Belongs to the DHHC palmitoyltransferase family.</text>
</comment>
<dbReference type="PROSITE" id="PS01031">
    <property type="entry name" value="SHSP"/>
    <property type="match status" value="1"/>
</dbReference>
<evidence type="ECO:0000256" key="2">
    <source>
        <dbReference type="ARBA" id="ARBA00008574"/>
    </source>
</evidence>
<comment type="caution">
    <text evidence="12">The sequence shown here is derived from an EMBL/GenBank/DDBJ whole genome shotgun (WGS) entry which is preliminary data.</text>
</comment>
<feature type="transmembrane region" description="Helical" evidence="10">
    <location>
        <begin position="43"/>
        <end position="65"/>
    </location>
</feature>